<dbReference type="SMART" id="SM00881">
    <property type="entry name" value="CoA_binding"/>
    <property type="match status" value="1"/>
</dbReference>
<dbReference type="InterPro" id="IPR003781">
    <property type="entry name" value="CoA-bd"/>
</dbReference>
<evidence type="ECO:0000313" key="2">
    <source>
        <dbReference type="EMBL" id="CAB4889988.1"/>
    </source>
</evidence>
<dbReference type="InterPro" id="IPR013815">
    <property type="entry name" value="ATP_grasp_subdomain_1"/>
</dbReference>
<name>A0A6J7F815_9ZZZZ</name>
<accession>A0A6J7F815</accession>
<dbReference type="EMBL" id="CAFBLZ010000142">
    <property type="protein sequence ID" value="CAB4889988.1"/>
    <property type="molecule type" value="Genomic_DNA"/>
</dbReference>
<dbReference type="InterPro" id="IPR036291">
    <property type="entry name" value="NAD(P)-bd_dom_sf"/>
</dbReference>
<dbReference type="GO" id="GO:0005524">
    <property type="term" value="F:ATP binding"/>
    <property type="evidence" value="ECO:0007669"/>
    <property type="project" value="InterPro"/>
</dbReference>
<protein>
    <submittedName>
        <fullName evidence="2">Unannotated protein</fullName>
    </submittedName>
</protein>
<dbReference type="InterPro" id="IPR016102">
    <property type="entry name" value="Succinyl-CoA_synth-like"/>
</dbReference>
<dbReference type="SUPFAM" id="SSF51735">
    <property type="entry name" value="NAD(P)-binding Rossmann-fold domains"/>
    <property type="match status" value="1"/>
</dbReference>
<dbReference type="Pfam" id="PF13380">
    <property type="entry name" value="CoA_binding_2"/>
    <property type="match status" value="1"/>
</dbReference>
<reference evidence="2" key="1">
    <citation type="submission" date="2020-05" db="EMBL/GenBank/DDBJ databases">
        <authorList>
            <person name="Chiriac C."/>
            <person name="Salcher M."/>
            <person name="Ghai R."/>
            <person name="Kavagutti S V."/>
        </authorList>
    </citation>
    <scope>NUCLEOTIDE SEQUENCE</scope>
</reference>
<proteinExistence type="predicted"/>
<dbReference type="Gene3D" id="3.30.470.20">
    <property type="entry name" value="ATP-grasp fold, B domain"/>
    <property type="match status" value="1"/>
</dbReference>
<dbReference type="PROSITE" id="PS50975">
    <property type="entry name" value="ATP_GRASP"/>
    <property type="match status" value="1"/>
</dbReference>
<dbReference type="Gene3D" id="3.30.1490.20">
    <property type="entry name" value="ATP-grasp fold, A domain"/>
    <property type="match status" value="1"/>
</dbReference>
<dbReference type="SUPFAM" id="SSF56059">
    <property type="entry name" value="Glutathione synthetase ATP-binding domain-like"/>
    <property type="match status" value="1"/>
</dbReference>
<evidence type="ECO:0000259" key="1">
    <source>
        <dbReference type="PROSITE" id="PS50975"/>
    </source>
</evidence>
<dbReference type="Pfam" id="PF13549">
    <property type="entry name" value="ATP-grasp_5"/>
    <property type="match status" value="1"/>
</dbReference>
<dbReference type="AlphaFoldDB" id="A0A6J7F815"/>
<dbReference type="SUPFAM" id="SSF52210">
    <property type="entry name" value="Succinyl-CoA synthetase domains"/>
    <property type="match status" value="2"/>
</dbReference>
<dbReference type="InterPro" id="IPR011761">
    <property type="entry name" value="ATP-grasp"/>
</dbReference>
<dbReference type="Gene3D" id="3.40.50.720">
    <property type="entry name" value="NAD(P)-binding Rossmann-like Domain"/>
    <property type="match status" value="1"/>
</dbReference>
<dbReference type="Gene3D" id="3.40.50.261">
    <property type="entry name" value="Succinyl-CoA synthetase domains"/>
    <property type="match status" value="2"/>
</dbReference>
<gene>
    <name evidence="2" type="ORF">UFOPK3482_01197</name>
</gene>
<organism evidence="2">
    <name type="scientific">freshwater metagenome</name>
    <dbReference type="NCBI Taxonomy" id="449393"/>
    <lineage>
        <taxon>unclassified sequences</taxon>
        <taxon>metagenomes</taxon>
        <taxon>ecological metagenomes</taxon>
    </lineage>
</organism>
<dbReference type="Pfam" id="PF13607">
    <property type="entry name" value="Succ_CoA_lig"/>
    <property type="match status" value="1"/>
</dbReference>
<dbReference type="PANTHER" id="PTHR42793:SF4">
    <property type="entry name" value="BLL6376 PROTEIN"/>
    <property type="match status" value="1"/>
</dbReference>
<sequence>MATNAELRPVHTLIDPSSSVIIGPSVRSAAVVRNMIASKIPVLGIHPSKDEVLGLKCLPTIASLKTTPDLAVVMVGHTRVEEAVYELMDRGTRAFFFPGLGSEAGADGPLIAARIQERAAANGSMIIGQNCMGIAKPGGSPWIGSISDSFVDGHVGISAQSGSIAEAFTTIGPRIGFRFIASTGSELNRDVSDFMSFMADDEQTRAIGIFIETIRRPEAFIAALEKCAAAGKPVVALKVGKSGVAKRIALAHTGAVVGSNQAFSATLKRFSAIEVEDFPEMVETLEVLGKKRRPKGIRVTAVSESGGECGLMADRAEKNGVSFAPLPEKTAIALNKEFPNYQHPQNPLDAWGVDTPEVVFPRSMEMLAESGAYDTLIAQVDISRFRGADELVWCNMVVESLGKTAEKFNISPAVVSVHSVDAPQSILDICAKYELPLLRGINGAMQALGHAGRWNKPSTIHQNFGSAIDISDMVTREGALPEYESAEILERYGVPIASRKRVTSSDQAAAVAESLGFPVVVKSDGPAHKSAAGGVILNINSAVEATAAVEKLGGIAFIAAQIPKGVEALVGMVRDEEFGPILAVGHGGVTVESKKPVTMLGPVDLATAQKMVAEAGLEDPHGVLSTSLVTLGRVAAEHPEIVEIDVNPMIVYDKATIAVDALVVISSENGK</sequence>
<dbReference type="InterPro" id="IPR032875">
    <property type="entry name" value="Succ_CoA_lig_flav_dom"/>
</dbReference>
<feature type="domain" description="ATP-grasp" evidence="1">
    <location>
        <begin position="486"/>
        <end position="535"/>
    </location>
</feature>
<dbReference type="GO" id="GO:0046872">
    <property type="term" value="F:metal ion binding"/>
    <property type="evidence" value="ECO:0007669"/>
    <property type="project" value="InterPro"/>
</dbReference>
<dbReference type="PANTHER" id="PTHR42793">
    <property type="entry name" value="COA BINDING DOMAIN CONTAINING PROTEIN"/>
    <property type="match status" value="1"/>
</dbReference>